<accession>A0ABD3VTH3</accession>
<comment type="similarity">
    <text evidence="2 11">Belongs to the glycosyltransferase 31 family.</text>
</comment>
<keyword evidence="9" id="KW-0472">Membrane</keyword>
<evidence type="ECO:0000313" key="13">
    <source>
        <dbReference type="EMBL" id="KAL3864902.1"/>
    </source>
</evidence>
<evidence type="ECO:0000313" key="14">
    <source>
        <dbReference type="Proteomes" id="UP001634394"/>
    </source>
</evidence>
<keyword evidence="12" id="KW-0732">Signal</keyword>
<dbReference type="InterPro" id="IPR002659">
    <property type="entry name" value="Glyco_trans_31"/>
</dbReference>
<evidence type="ECO:0000256" key="11">
    <source>
        <dbReference type="RuleBase" id="RU363063"/>
    </source>
</evidence>
<evidence type="ECO:0000256" key="3">
    <source>
        <dbReference type="ARBA" id="ARBA00022676"/>
    </source>
</evidence>
<evidence type="ECO:0000256" key="1">
    <source>
        <dbReference type="ARBA" id="ARBA00004323"/>
    </source>
</evidence>
<dbReference type="Gene3D" id="3.90.550.50">
    <property type="match status" value="1"/>
</dbReference>
<feature type="chain" id="PRO_5044830609" description="Hexosyltransferase" evidence="12">
    <location>
        <begin position="29"/>
        <end position="352"/>
    </location>
</feature>
<dbReference type="Pfam" id="PF01762">
    <property type="entry name" value="Galactosyl_T"/>
    <property type="match status" value="1"/>
</dbReference>
<keyword evidence="14" id="KW-1185">Reference proteome</keyword>
<evidence type="ECO:0000256" key="6">
    <source>
        <dbReference type="ARBA" id="ARBA00022968"/>
    </source>
</evidence>
<name>A0ABD3VTH3_SINWO</name>
<keyword evidence="7" id="KW-1133">Transmembrane helix</keyword>
<dbReference type="EMBL" id="JBJQND010000010">
    <property type="protein sequence ID" value="KAL3864902.1"/>
    <property type="molecule type" value="Genomic_DNA"/>
</dbReference>
<protein>
    <recommendedName>
        <fullName evidence="11">Hexosyltransferase</fullName>
        <ecNumber evidence="11">2.4.1.-</ecNumber>
    </recommendedName>
</protein>
<dbReference type="FunFam" id="3.90.550.50:FF:000001">
    <property type="entry name" value="Hexosyltransferase"/>
    <property type="match status" value="1"/>
</dbReference>
<feature type="signal peptide" evidence="12">
    <location>
        <begin position="1"/>
        <end position="28"/>
    </location>
</feature>
<evidence type="ECO:0000256" key="4">
    <source>
        <dbReference type="ARBA" id="ARBA00022679"/>
    </source>
</evidence>
<keyword evidence="6" id="KW-0735">Signal-anchor</keyword>
<evidence type="ECO:0000256" key="5">
    <source>
        <dbReference type="ARBA" id="ARBA00022692"/>
    </source>
</evidence>
<dbReference type="PANTHER" id="PTHR11214:SF3">
    <property type="entry name" value="BETA-1,3-GALACTOSYLTRANSFERASE 6"/>
    <property type="match status" value="1"/>
</dbReference>
<reference evidence="13 14" key="1">
    <citation type="submission" date="2024-11" db="EMBL/GenBank/DDBJ databases">
        <title>Chromosome-level genome assembly of the freshwater bivalve Anodonta woodiana.</title>
        <authorList>
            <person name="Chen X."/>
        </authorList>
    </citation>
    <scope>NUCLEOTIDE SEQUENCE [LARGE SCALE GENOMIC DNA]</scope>
    <source>
        <strain evidence="13">MN2024</strain>
        <tissue evidence="13">Gills</tissue>
    </source>
</reference>
<evidence type="ECO:0000256" key="2">
    <source>
        <dbReference type="ARBA" id="ARBA00008661"/>
    </source>
</evidence>
<dbReference type="EC" id="2.4.1.-" evidence="11"/>
<keyword evidence="8 11" id="KW-0333">Golgi apparatus</keyword>
<keyword evidence="3 11" id="KW-0328">Glycosyltransferase</keyword>
<evidence type="ECO:0000256" key="9">
    <source>
        <dbReference type="ARBA" id="ARBA00023136"/>
    </source>
</evidence>
<keyword evidence="5" id="KW-0812">Transmembrane</keyword>
<proteinExistence type="inferred from homology"/>
<evidence type="ECO:0000256" key="10">
    <source>
        <dbReference type="ARBA" id="ARBA00023180"/>
    </source>
</evidence>
<evidence type="ECO:0000256" key="12">
    <source>
        <dbReference type="SAM" id="SignalP"/>
    </source>
</evidence>
<keyword evidence="4" id="KW-0808">Transferase</keyword>
<organism evidence="13 14">
    <name type="scientific">Sinanodonta woodiana</name>
    <name type="common">Chinese pond mussel</name>
    <name type="synonym">Anodonta woodiana</name>
    <dbReference type="NCBI Taxonomy" id="1069815"/>
    <lineage>
        <taxon>Eukaryota</taxon>
        <taxon>Metazoa</taxon>
        <taxon>Spiralia</taxon>
        <taxon>Lophotrochozoa</taxon>
        <taxon>Mollusca</taxon>
        <taxon>Bivalvia</taxon>
        <taxon>Autobranchia</taxon>
        <taxon>Heteroconchia</taxon>
        <taxon>Palaeoheterodonta</taxon>
        <taxon>Unionida</taxon>
        <taxon>Unionoidea</taxon>
        <taxon>Unionidae</taxon>
        <taxon>Unioninae</taxon>
        <taxon>Sinanodonta</taxon>
    </lineage>
</organism>
<evidence type="ECO:0000256" key="7">
    <source>
        <dbReference type="ARBA" id="ARBA00022989"/>
    </source>
</evidence>
<dbReference type="GO" id="GO:0000139">
    <property type="term" value="C:Golgi membrane"/>
    <property type="evidence" value="ECO:0007669"/>
    <property type="project" value="UniProtKB-SubCell"/>
</dbReference>
<evidence type="ECO:0000256" key="8">
    <source>
        <dbReference type="ARBA" id="ARBA00023034"/>
    </source>
</evidence>
<comment type="caution">
    <text evidence="13">The sequence shown here is derived from an EMBL/GenBank/DDBJ whole genome shotgun (WGS) entry which is preliminary data.</text>
</comment>
<dbReference type="AlphaFoldDB" id="A0ABD3VTH3"/>
<dbReference type="PANTHER" id="PTHR11214">
    <property type="entry name" value="BETA-1,3-N-ACETYLGLUCOSAMINYLTRANSFERASE"/>
    <property type="match status" value="1"/>
</dbReference>
<sequence length="352" mass="40453">MKGKRIVLAMCLAALLFSFFKNTTNVHSGFIYLKKLIFEQTSKSRATLIQEIYGQLWNTVITPYVAQFVIDGSDICNTSQKPFLLMFVLSLPTNFEQRQAIRQTWGGVAKRHINDFNLSAKLVFMLGVMSDSYTSDDLIIAESGKHKDIVQFDVVESRYNLTRKMMQGLRWIKMFCGSVQYILKADEDTFINVARFSNYFLRESNINKTTIHGYVYPKGTSIAREGKYAVKKEELPTSTYPSYVSGTAYILPFDVIPDMLDLAERLPYCPVDDAFITGVLRVILNINIQHARGFTDMMELKFNPCLFYSKIAVTNIDTKCMNMLWNLTTRDYKDFVCKQSALYDKNICPIFE</sequence>
<comment type="subcellular location">
    <subcellularLocation>
        <location evidence="1 11">Golgi apparatus membrane</location>
        <topology evidence="1 11">Single-pass type II membrane protein</topology>
    </subcellularLocation>
</comment>
<dbReference type="GO" id="GO:0016757">
    <property type="term" value="F:glycosyltransferase activity"/>
    <property type="evidence" value="ECO:0007669"/>
    <property type="project" value="UniProtKB-KW"/>
</dbReference>
<gene>
    <name evidence="13" type="ORF">ACJMK2_006549</name>
</gene>
<dbReference type="Proteomes" id="UP001634394">
    <property type="component" value="Unassembled WGS sequence"/>
</dbReference>
<keyword evidence="10" id="KW-0325">Glycoprotein</keyword>